<dbReference type="EMBL" id="VDLU01000001">
    <property type="protein sequence ID" value="TNJ30588.1"/>
    <property type="molecule type" value="Genomic_DNA"/>
</dbReference>
<evidence type="ECO:0000313" key="2">
    <source>
        <dbReference type="EMBL" id="TNJ30588.1"/>
    </source>
</evidence>
<keyword evidence="3" id="KW-1185">Reference proteome</keyword>
<proteinExistence type="predicted"/>
<comment type="caution">
    <text evidence="2">The sequence shown here is derived from an EMBL/GenBank/DDBJ whole genome shotgun (WGS) entry which is preliminary data.</text>
</comment>
<dbReference type="OrthoDB" id="10249139at2759"/>
<feature type="region of interest" description="Disordered" evidence="1">
    <location>
        <begin position="177"/>
        <end position="197"/>
    </location>
</feature>
<accession>A0A4Z1T4J2</accession>
<reference evidence="2 3" key="1">
    <citation type="submission" date="2019-05" db="EMBL/GenBank/DDBJ databases">
        <title>The compact genome of Giardia muris reveals important steps in the evolution of intestinal protozoan parasites.</title>
        <authorList>
            <person name="Xu F."/>
            <person name="Jimenez-Gonzalez A."/>
            <person name="Einarsson E."/>
            <person name="Astvaldsson A."/>
            <person name="Peirasmaki D."/>
            <person name="Eckmann L."/>
            <person name="Andersson J.O."/>
            <person name="Svard S.G."/>
            <person name="Jerlstrom-Hultqvist J."/>
        </authorList>
    </citation>
    <scope>NUCLEOTIDE SEQUENCE [LARGE SCALE GENOMIC DNA]</scope>
    <source>
        <strain evidence="2 3">Roberts-Thomson</strain>
    </source>
</reference>
<evidence type="ECO:0000256" key="1">
    <source>
        <dbReference type="SAM" id="MobiDB-lite"/>
    </source>
</evidence>
<dbReference type="AlphaFoldDB" id="A0A4Z1T4J2"/>
<dbReference type="VEuPathDB" id="GiardiaDB:GMRT_12257"/>
<dbReference type="Proteomes" id="UP000315496">
    <property type="component" value="Chromosome 1"/>
</dbReference>
<sequence>MQCTNGMCACSCPEPRPASVCTTQPAPSSMPRDPELKPVPTSSTHVPRAKSNTCEYRYVRPRNPPITTAPLLSVPNVYQYRCPSEAGGLTTDEIKGRTIRPDPYPDLRHDFPPEGTAPTHVFRACDYRMGHPSMTGWRQTLHVRYAPEKSDLAEIRREQTYHSHLPESNCRWRPDLAYSDRRPRHSGRTGDEHPDTPGYKCMYTDAYERPYANLKSKLRETADDYDPCTCSLTATAKRRTYVSYPSNHPSAYGDYAGCHRAKERNAPIYVQNTPVHTIGKTLTPNEASTLPYLSSKYSLSHDNTLPQTFKQRGRDYNAERLSTLIAKGLSEGMTLPPACITPLGTCSCTVAGV</sequence>
<name>A0A4Z1T4J2_GIAMU</name>
<organism evidence="2 3">
    <name type="scientific">Giardia muris</name>
    <dbReference type="NCBI Taxonomy" id="5742"/>
    <lineage>
        <taxon>Eukaryota</taxon>
        <taxon>Metamonada</taxon>
        <taxon>Diplomonadida</taxon>
        <taxon>Hexamitidae</taxon>
        <taxon>Giardiinae</taxon>
        <taxon>Giardia</taxon>
    </lineage>
</organism>
<feature type="region of interest" description="Disordered" evidence="1">
    <location>
        <begin position="22"/>
        <end position="47"/>
    </location>
</feature>
<evidence type="ECO:0000313" key="3">
    <source>
        <dbReference type="Proteomes" id="UP000315496"/>
    </source>
</evidence>
<gene>
    <name evidence="2" type="ORF">GMRT_12257</name>
</gene>
<protein>
    <submittedName>
        <fullName evidence="2">Uncharacterized protein</fullName>
    </submittedName>
</protein>